<dbReference type="Proteomes" id="UP001432099">
    <property type="component" value="Chromosome"/>
</dbReference>
<dbReference type="EMBL" id="AP028127">
    <property type="protein sequence ID" value="BEH90394.1"/>
    <property type="molecule type" value="Genomic_DNA"/>
</dbReference>
<dbReference type="RefSeq" id="WP_338506124.1">
    <property type="nucleotide sequence ID" value="NZ_AP028127.1"/>
</dbReference>
<keyword evidence="3" id="KW-1185">Reference proteome</keyword>
<gene>
    <name evidence="2" type="ORF">T23_04960</name>
</gene>
<evidence type="ECO:0000313" key="3">
    <source>
        <dbReference type="Proteomes" id="UP001432099"/>
    </source>
</evidence>
<feature type="domain" description="Inner membrane protein YgaP-like transmembrane" evidence="1">
    <location>
        <begin position="4"/>
        <end position="60"/>
    </location>
</feature>
<reference evidence="2" key="1">
    <citation type="journal article" date="2024" name="Int. J. Syst. Evol. Microbiol.">
        <title>Turicibacter faecis sp. nov., isolated from faeces of heart failure mouse model.</title>
        <authorList>
            <person name="Imamura Y."/>
            <person name="Motooka D."/>
            <person name="Nakajima Y."/>
            <person name="Ito S."/>
            <person name="Kitakaze M."/>
            <person name="Iida T."/>
            <person name="Nakamura S."/>
        </authorList>
    </citation>
    <scope>NUCLEOTIDE SEQUENCE</scope>
    <source>
        <strain evidence="2">TC023</strain>
    </source>
</reference>
<organism evidence="2 3">
    <name type="scientific">Turicibacter faecis</name>
    <dbReference type="NCBI Taxonomy" id="2963365"/>
    <lineage>
        <taxon>Bacteria</taxon>
        <taxon>Bacillati</taxon>
        <taxon>Bacillota</taxon>
        <taxon>Erysipelotrichia</taxon>
        <taxon>Erysipelotrichales</taxon>
        <taxon>Turicibacteraceae</taxon>
        <taxon>Turicibacter</taxon>
    </lineage>
</organism>
<proteinExistence type="predicted"/>
<dbReference type="InterPro" id="IPR021309">
    <property type="entry name" value="YgaP-like_TM"/>
</dbReference>
<evidence type="ECO:0000313" key="2">
    <source>
        <dbReference type="EMBL" id="BEH90394.1"/>
    </source>
</evidence>
<protein>
    <recommendedName>
        <fullName evidence="1">Inner membrane protein YgaP-like transmembrane domain-containing protein</fullName>
    </recommendedName>
</protein>
<dbReference type="Pfam" id="PF11127">
    <property type="entry name" value="YgaP-like_TM"/>
    <property type="match status" value="1"/>
</dbReference>
<evidence type="ECO:0000259" key="1">
    <source>
        <dbReference type="Pfam" id="PF11127"/>
    </source>
</evidence>
<name>A0ABM8IHB0_9FIRM</name>
<accession>A0ABM8IHB0</accession>
<sequence>MCVKNVGRTDAYIRISAGLMLISLGIMKHKGCLAALGSLKVAEGVTRYCPVLDLFNCSTMSDEELLDEALGSCVLDVEEDDDEFEELEHECGCHCDHHAEA</sequence>